<dbReference type="SUPFAM" id="SSF88659">
    <property type="entry name" value="Sigma3 and sigma4 domains of RNA polymerase sigma factors"/>
    <property type="match status" value="2"/>
</dbReference>
<dbReference type="InterPro" id="IPR000943">
    <property type="entry name" value="RNA_pol_sigma70"/>
</dbReference>
<dbReference type="InterPro" id="IPR007624">
    <property type="entry name" value="RNA_pol_sigma70_r3"/>
</dbReference>
<dbReference type="GO" id="GO:0003700">
    <property type="term" value="F:DNA-binding transcription factor activity"/>
    <property type="evidence" value="ECO:0007669"/>
    <property type="project" value="InterPro"/>
</dbReference>
<reference evidence="3 4" key="1">
    <citation type="journal article" date="2014" name="Nature">
        <title>An environmental bacterial taxon with a large and distinct metabolic repertoire.</title>
        <authorList>
            <person name="Wilson M.C."/>
            <person name="Mori T."/>
            <person name="Ruckert C."/>
            <person name="Uria A.R."/>
            <person name="Helf M.J."/>
            <person name="Takada K."/>
            <person name="Gernert C."/>
            <person name="Steffens U.A."/>
            <person name="Heycke N."/>
            <person name="Schmitt S."/>
            <person name="Rinke C."/>
            <person name="Helfrich E.J."/>
            <person name="Brachmann A.O."/>
            <person name="Gurgui C."/>
            <person name="Wakimoto T."/>
            <person name="Kracht M."/>
            <person name="Crusemann M."/>
            <person name="Hentschel U."/>
            <person name="Abe I."/>
            <person name="Matsunaga S."/>
            <person name="Kalinowski J."/>
            <person name="Takeyama H."/>
            <person name="Piel J."/>
        </authorList>
    </citation>
    <scope>NUCLEOTIDE SEQUENCE [LARGE SCALE GENOMIC DNA]</scope>
    <source>
        <strain evidence="4">TSY2</strain>
    </source>
</reference>
<keyword evidence="4" id="KW-1185">Reference proteome</keyword>
<feature type="domain" description="RNA polymerase sigma-70 region 4" evidence="2">
    <location>
        <begin position="110"/>
        <end position="162"/>
    </location>
</feature>
<comment type="caution">
    <text evidence="3">The sequence shown here is derived from an EMBL/GenBank/DDBJ whole genome shotgun (WGS) entry which is preliminary data.</text>
</comment>
<dbReference type="HOGENOM" id="CLU_014793_3_8_7"/>
<dbReference type="PRINTS" id="PR00046">
    <property type="entry name" value="SIGMA70FCT"/>
</dbReference>
<gene>
    <name evidence="3" type="ORF">ETSY2_32595</name>
</gene>
<evidence type="ECO:0000313" key="4">
    <source>
        <dbReference type="Proteomes" id="UP000019140"/>
    </source>
</evidence>
<evidence type="ECO:0000259" key="1">
    <source>
        <dbReference type="Pfam" id="PF04539"/>
    </source>
</evidence>
<evidence type="ECO:0000313" key="3">
    <source>
        <dbReference type="EMBL" id="ETX03777.1"/>
    </source>
</evidence>
<dbReference type="EMBL" id="AZHX01001390">
    <property type="protein sequence ID" value="ETX03777.1"/>
    <property type="molecule type" value="Genomic_DNA"/>
</dbReference>
<dbReference type="Pfam" id="PF04545">
    <property type="entry name" value="Sigma70_r4"/>
    <property type="match status" value="1"/>
</dbReference>
<dbReference type="CDD" id="cd06171">
    <property type="entry name" value="Sigma70_r4"/>
    <property type="match status" value="1"/>
</dbReference>
<protein>
    <recommendedName>
        <fullName evidence="5">RNA polymerase sigma-70 region 4 domain-containing protein</fullName>
    </recommendedName>
</protein>
<dbReference type="Pfam" id="PF04539">
    <property type="entry name" value="Sigma70_r3"/>
    <property type="match status" value="1"/>
</dbReference>
<feature type="domain" description="RNA polymerase sigma-70 region 3" evidence="1">
    <location>
        <begin position="21"/>
        <end position="96"/>
    </location>
</feature>
<dbReference type="InterPro" id="IPR007630">
    <property type="entry name" value="RNA_pol_sigma70_r4"/>
</dbReference>
<dbReference type="InterPro" id="IPR013324">
    <property type="entry name" value="RNA_pol_sigma_r3/r4-like"/>
</dbReference>
<dbReference type="PANTHER" id="PTHR30603">
    <property type="entry name" value="RNA POLYMERASE SIGMA FACTOR RPO"/>
    <property type="match status" value="1"/>
</dbReference>
<name>W4M2C9_9BACT</name>
<feature type="non-terminal residue" evidence="3">
    <location>
        <position position="1"/>
    </location>
</feature>
<dbReference type="InterPro" id="IPR036388">
    <property type="entry name" value="WH-like_DNA-bd_sf"/>
</dbReference>
<proteinExistence type="predicted"/>
<evidence type="ECO:0000259" key="2">
    <source>
        <dbReference type="Pfam" id="PF04545"/>
    </source>
</evidence>
<dbReference type="AlphaFoldDB" id="W4M2C9"/>
<sequence>AIMHALAEGQGAVRLPIKQAEALSRLRQKIEEFRQQTGVEPTVEELAAALDMKREDIDDLLRVYRPQLSLDAPIKEGTETTQLDFMEANQLPSSEEVYLHASLINEVHELLDQLEHRESMILRARFGFDDQPKSLAAIGRELGLSRERVRQIETRARSKLRALAKDKALRNFLN</sequence>
<dbReference type="Gene3D" id="1.10.10.10">
    <property type="entry name" value="Winged helix-like DNA-binding domain superfamily/Winged helix DNA-binding domain"/>
    <property type="match status" value="2"/>
</dbReference>
<organism evidence="3 4">
    <name type="scientific">Candidatus Entotheonella gemina</name>
    <dbReference type="NCBI Taxonomy" id="1429439"/>
    <lineage>
        <taxon>Bacteria</taxon>
        <taxon>Pseudomonadati</taxon>
        <taxon>Nitrospinota/Tectimicrobiota group</taxon>
        <taxon>Candidatus Tectimicrobiota</taxon>
        <taxon>Candidatus Entotheonellia</taxon>
        <taxon>Candidatus Entotheonellales</taxon>
        <taxon>Candidatus Entotheonellaceae</taxon>
        <taxon>Candidatus Entotheonella</taxon>
    </lineage>
</organism>
<accession>W4M2C9</accession>
<evidence type="ECO:0008006" key="5">
    <source>
        <dbReference type="Google" id="ProtNLM"/>
    </source>
</evidence>
<dbReference type="Proteomes" id="UP000019140">
    <property type="component" value="Unassembled WGS sequence"/>
</dbReference>
<dbReference type="GO" id="GO:0006352">
    <property type="term" value="P:DNA-templated transcription initiation"/>
    <property type="evidence" value="ECO:0007669"/>
    <property type="project" value="InterPro"/>
</dbReference>
<dbReference type="PANTHER" id="PTHR30603:SF47">
    <property type="entry name" value="RNA POLYMERASE SIGMA FACTOR SIGD, CHLOROPLASTIC"/>
    <property type="match status" value="1"/>
</dbReference>
<dbReference type="InterPro" id="IPR050239">
    <property type="entry name" value="Sigma-70_RNA_pol_init_factors"/>
</dbReference>